<dbReference type="SUPFAM" id="SSF103473">
    <property type="entry name" value="MFS general substrate transporter"/>
    <property type="match status" value="1"/>
</dbReference>
<feature type="transmembrane region" description="Helical" evidence="5">
    <location>
        <begin position="137"/>
        <end position="155"/>
    </location>
</feature>
<feature type="transmembrane region" description="Helical" evidence="5">
    <location>
        <begin position="167"/>
        <end position="192"/>
    </location>
</feature>
<gene>
    <name evidence="7" type="ORF">BJN34_09635</name>
</gene>
<dbReference type="Proteomes" id="UP000189627">
    <property type="component" value="Chromosome 1"/>
</dbReference>
<evidence type="ECO:0000256" key="2">
    <source>
        <dbReference type="ARBA" id="ARBA00022692"/>
    </source>
</evidence>
<dbReference type="PROSITE" id="PS00217">
    <property type="entry name" value="SUGAR_TRANSPORT_2"/>
    <property type="match status" value="1"/>
</dbReference>
<evidence type="ECO:0000256" key="3">
    <source>
        <dbReference type="ARBA" id="ARBA00022989"/>
    </source>
</evidence>
<dbReference type="InterPro" id="IPR036259">
    <property type="entry name" value="MFS_trans_sf"/>
</dbReference>
<feature type="transmembrane region" description="Helical" evidence="5">
    <location>
        <begin position="316"/>
        <end position="336"/>
    </location>
</feature>
<dbReference type="PROSITE" id="PS00216">
    <property type="entry name" value="SUGAR_TRANSPORT_1"/>
    <property type="match status" value="1"/>
</dbReference>
<dbReference type="GO" id="GO:0005886">
    <property type="term" value="C:plasma membrane"/>
    <property type="evidence" value="ECO:0007669"/>
    <property type="project" value="TreeGrafter"/>
</dbReference>
<reference evidence="8" key="1">
    <citation type="submission" date="2017-02" db="EMBL/GenBank/DDBJ databases">
        <title>Complete genome sequence of Cupriavidus necator strain NH9, a 3-chlorobenzoate degrader.</title>
        <authorList>
            <person name="Moriuchi R."/>
            <person name="Dohra H."/>
            <person name="Ogawa N."/>
        </authorList>
    </citation>
    <scope>NUCLEOTIDE SEQUENCE [LARGE SCALE GENOMIC DNA]</scope>
    <source>
        <strain evidence="8">NH9</strain>
    </source>
</reference>
<evidence type="ECO:0000256" key="5">
    <source>
        <dbReference type="SAM" id="Phobius"/>
    </source>
</evidence>
<evidence type="ECO:0000256" key="1">
    <source>
        <dbReference type="ARBA" id="ARBA00004141"/>
    </source>
</evidence>
<keyword evidence="2 5" id="KW-0812">Transmembrane</keyword>
<comment type="subcellular location">
    <subcellularLocation>
        <location evidence="1">Membrane</location>
        <topology evidence="1">Multi-pass membrane protein</topology>
    </subcellularLocation>
</comment>
<feature type="transmembrane region" description="Helical" evidence="5">
    <location>
        <begin position="198"/>
        <end position="218"/>
    </location>
</feature>
<feature type="transmembrane region" description="Helical" evidence="5">
    <location>
        <begin position="82"/>
        <end position="102"/>
    </location>
</feature>
<dbReference type="InterPro" id="IPR020846">
    <property type="entry name" value="MFS_dom"/>
</dbReference>
<proteinExistence type="predicted"/>
<dbReference type="InterPro" id="IPR011701">
    <property type="entry name" value="MFS"/>
</dbReference>
<dbReference type="Pfam" id="PF07690">
    <property type="entry name" value="MFS_1"/>
    <property type="match status" value="1"/>
</dbReference>
<dbReference type="KEGG" id="cuh:BJN34_09635"/>
<feature type="transmembrane region" description="Helical" evidence="5">
    <location>
        <begin position="44"/>
        <end position="70"/>
    </location>
</feature>
<feature type="transmembrane region" description="Helical" evidence="5">
    <location>
        <begin position="430"/>
        <end position="453"/>
    </location>
</feature>
<dbReference type="PANTHER" id="PTHR23508">
    <property type="entry name" value="CARBOXYLIC ACID TRANSPORTER PROTEIN HOMOLOG"/>
    <property type="match status" value="1"/>
</dbReference>
<feature type="transmembrane region" description="Helical" evidence="5">
    <location>
        <begin position="109"/>
        <end position="131"/>
    </location>
</feature>
<dbReference type="InterPro" id="IPR005829">
    <property type="entry name" value="Sugar_transporter_CS"/>
</dbReference>
<evidence type="ECO:0000259" key="6">
    <source>
        <dbReference type="PROSITE" id="PS50850"/>
    </source>
</evidence>
<feature type="domain" description="Major facilitator superfamily (MFS) profile" evidence="6">
    <location>
        <begin position="44"/>
        <end position="458"/>
    </location>
</feature>
<evidence type="ECO:0000313" key="8">
    <source>
        <dbReference type="Proteomes" id="UP000189627"/>
    </source>
</evidence>
<feature type="transmembrane region" description="Helical" evidence="5">
    <location>
        <begin position="348"/>
        <end position="378"/>
    </location>
</feature>
<dbReference type="RefSeq" id="WP_078196421.1">
    <property type="nucleotide sequence ID" value="NZ_CP017757.2"/>
</dbReference>
<sequence>MTSYSFPAGATSSSLPGSRAASATEVDVEAFIDSHKFSGFQWTILVLCFLILAADGFDTAAIGFIAPALVKQWGVSKADLGPVMSAALFGLAAGALLAGPLADRVGRKIVLVVSIVWFGGWSLASAFAGSIEALTVMRFLTGVGLGAAMPNAVTLMSEYSPATRRGLAVNTMFCGFTLGASAGGFVAAWLIPAYGWKSVLLVGGIAPLLLAVALVAMLPESVRFMVTRGSEGARIARVLARIAPGRLTGTEIFVIREQAETTQCSPLGQVLSQKFALASVMLWVTYFMGLLVFYLLTSWLPTLIADTGVPIRSAAVITALFPLGGCLGTVAAGWLMDRASPYRVVARAYAVAGLLIFAVGYGAGHLVLLGALIFGAGICMNGAQSSMPTLAAAHYPTNCRATGVSWMLGMGRFGGISGALLGAQLVGLGWSFMTIFGLLAVPAFGASLALLAARVKTGNAHNAPGTVGAEV</sequence>
<protein>
    <submittedName>
        <fullName evidence="7">MFS transporter</fullName>
    </submittedName>
</protein>
<dbReference type="EMBL" id="CP017757">
    <property type="protein sequence ID" value="AQV94149.1"/>
    <property type="molecule type" value="Genomic_DNA"/>
</dbReference>
<dbReference type="OrthoDB" id="7066727at2"/>
<evidence type="ECO:0000313" key="7">
    <source>
        <dbReference type="EMBL" id="AQV94149.1"/>
    </source>
</evidence>
<organism evidence="7 8">
    <name type="scientific">Cupriavidus necator</name>
    <name type="common">Alcaligenes eutrophus</name>
    <name type="synonym">Ralstonia eutropha</name>
    <dbReference type="NCBI Taxonomy" id="106590"/>
    <lineage>
        <taxon>Bacteria</taxon>
        <taxon>Pseudomonadati</taxon>
        <taxon>Pseudomonadota</taxon>
        <taxon>Betaproteobacteria</taxon>
        <taxon>Burkholderiales</taxon>
        <taxon>Burkholderiaceae</taxon>
        <taxon>Cupriavidus</taxon>
    </lineage>
</organism>
<dbReference type="PROSITE" id="PS50850">
    <property type="entry name" value="MFS"/>
    <property type="match status" value="1"/>
</dbReference>
<accession>A0A1U9UNI2</accession>
<dbReference type="Gene3D" id="1.20.1250.20">
    <property type="entry name" value="MFS general substrate transporter like domains"/>
    <property type="match status" value="1"/>
</dbReference>
<name>A0A1U9UNI2_CUPNE</name>
<feature type="transmembrane region" description="Helical" evidence="5">
    <location>
        <begin position="275"/>
        <end position="296"/>
    </location>
</feature>
<dbReference type="AlphaFoldDB" id="A0A1U9UNI2"/>
<dbReference type="CDD" id="cd17365">
    <property type="entry name" value="MFS_PcaK_like"/>
    <property type="match status" value="1"/>
</dbReference>
<dbReference type="PANTHER" id="PTHR23508:SF10">
    <property type="entry name" value="CARBOXYLIC ACID TRANSPORTER PROTEIN HOMOLOG"/>
    <property type="match status" value="1"/>
</dbReference>
<dbReference type="GO" id="GO:0046943">
    <property type="term" value="F:carboxylic acid transmembrane transporter activity"/>
    <property type="evidence" value="ECO:0007669"/>
    <property type="project" value="TreeGrafter"/>
</dbReference>
<keyword evidence="4 5" id="KW-0472">Membrane</keyword>
<keyword evidence="3 5" id="KW-1133">Transmembrane helix</keyword>
<evidence type="ECO:0000256" key="4">
    <source>
        <dbReference type="ARBA" id="ARBA00023136"/>
    </source>
</evidence>